<dbReference type="InterPro" id="IPR013785">
    <property type="entry name" value="Aldolase_TIM"/>
</dbReference>
<dbReference type="EC" id="1.-.-.-" evidence="3"/>
<sequence length="132" mass="14660">GDLPALLRLYERCGVDGVEVSGIDFNRRARQKTPFYLDALKAAREGISIPLFPVGGVFSRGTAEEILAQGFPLVSMSRALICEPDFAAKLKSGAQDGSKCLACNGCYTIYRKRFVRCVQHQDEIEQFKTIPW</sequence>
<comment type="caution">
    <text evidence="3">The sequence shown here is derived from an EMBL/GenBank/DDBJ whole genome shotgun (WGS) entry which is preliminary data.</text>
</comment>
<gene>
    <name evidence="3" type="ORF">LEA_14691</name>
</gene>
<name>K1SGK9_9ZZZZ</name>
<protein>
    <submittedName>
        <fullName evidence="3">NADH:flavin oxidoreductase/NADH oxidase</fullName>
        <ecNumber evidence="3">1.-.-.-</ecNumber>
    </submittedName>
</protein>
<proteinExistence type="predicted"/>
<dbReference type="AlphaFoldDB" id="K1SGK9"/>
<dbReference type="Gene3D" id="3.20.20.70">
    <property type="entry name" value="Aldolase class I"/>
    <property type="match status" value="1"/>
</dbReference>
<organism evidence="3">
    <name type="scientific">human gut metagenome</name>
    <dbReference type="NCBI Taxonomy" id="408170"/>
    <lineage>
        <taxon>unclassified sequences</taxon>
        <taxon>metagenomes</taxon>
        <taxon>organismal metagenomes</taxon>
    </lineage>
</organism>
<feature type="non-terminal residue" evidence="3">
    <location>
        <position position="1"/>
    </location>
</feature>
<dbReference type="EMBL" id="AJWY01010011">
    <property type="protein sequence ID" value="EKC56728.1"/>
    <property type="molecule type" value="Genomic_DNA"/>
</dbReference>
<evidence type="ECO:0000313" key="3">
    <source>
        <dbReference type="EMBL" id="EKC56728.1"/>
    </source>
</evidence>
<keyword evidence="2 3" id="KW-0560">Oxidoreductase</keyword>
<dbReference type="PANTHER" id="PTHR43656">
    <property type="entry name" value="BINDING OXIDOREDUCTASE, PUTATIVE (AFU_ORTHOLOGUE AFUA_2G08260)-RELATED"/>
    <property type="match status" value="1"/>
</dbReference>
<dbReference type="SUPFAM" id="SSF51395">
    <property type="entry name" value="FMN-linked oxidoreductases"/>
    <property type="match status" value="1"/>
</dbReference>
<accession>K1SGK9</accession>
<evidence type="ECO:0000256" key="2">
    <source>
        <dbReference type="ARBA" id="ARBA00023002"/>
    </source>
</evidence>
<reference evidence="3" key="1">
    <citation type="journal article" date="2013" name="Environ. Microbiol.">
        <title>Microbiota from the distal guts of lean and obese adolescents exhibit partial functional redundancy besides clear differences in community structure.</title>
        <authorList>
            <person name="Ferrer M."/>
            <person name="Ruiz A."/>
            <person name="Lanza F."/>
            <person name="Haange S.B."/>
            <person name="Oberbach A."/>
            <person name="Till H."/>
            <person name="Bargiela R."/>
            <person name="Campoy C."/>
            <person name="Segura M.T."/>
            <person name="Richter M."/>
            <person name="von Bergen M."/>
            <person name="Seifert J."/>
            <person name="Suarez A."/>
        </authorList>
    </citation>
    <scope>NUCLEOTIDE SEQUENCE</scope>
</reference>
<evidence type="ECO:0000256" key="1">
    <source>
        <dbReference type="ARBA" id="ARBA00022630"/>
    </source>
</evidence>
<dbReference type="GO" id="GO:0016491">
    <property type="term" value="F:oxidoreductase activity"/>
    <property type="evidence" value="ECO:0007669"/>
    <property type="project" value="UniProtKB-KW"/>
</dbReference>
<dbReference type="InterPro" id="IPR051799">
    <property type="entry name" value="NADH_flavin_oxidoreductase"/>
</dbReference>
<dbReference type="PANTHER" id="PTHR43656:SF2">
    <property type="entry name" value="BINDING OXIDOREDUCTASE, PUTATIVE (AFU_ORTHOLOGUE AFUA_2G08260)-RELATED"/>
    <property type="match status" value="1"/>
</dbReference>
<keyword evidence="1" id="KW-0285">Flavoprotein</keyword>